<dbReference type="PROSITE" id="PS50208">
    <property type="entry name" value="CASPASE_P20"/>
    <property type="match status" value="1"/>
</dbReference>
<dbReference type="Proteomes" id="UP001464387">
    <property type="component" value="Unassembled WGS sequence"/>
</dbReference>
<dbReference type="SUPFAM" id="SSF52129">
    <property type="entry name" value="Caspase-like"/>
    <property type="match status" value="1"/>
</dbReference>
<gene>
    <name evidence="3" type="ORF">NKI33_22080</name>
</gene>
<evidence type="ECO:0000313" key="3">
    <source>
        <dbReference type="EMBL" id="MER8935628.1"/>
    </source>
</evidence>
<evidence type="ECO:0000313" key="4">
    <source>
        <dbReference type="Proteomes" id="UP001464387"/>
    </source>
</evidence>
<comment type="caution">
    <text evidence="3">The sequence shown here is derived from an EMBL/GenBank/DDBJ whole genome shotgun (WGS) entry which is preliminary data.</text>
</comment>
<organism evidence="3 4">
    <name type="scientific">Mesorhizobium opportunistum</name>
    <dbReference type="NCBI Taxonomy" id="593909"/>
    <lineage>
        <taxon>Bacteria</taxon>
        <taxon>Pseudomonadati</taxon>
        <taxon>Pseudomonadota</taxon>
        <taxon>Alphaproteobacteria</taxon>
        <taxon>Hyphomicrobiales</taxon>
        <taxon>Phyllobacteriaceae</taxon>
        <taxon>Mesorhizobium</taxon>
    </lineage>
</organism>
<dbReference type="SUPFAM" id="SSF54427">
    <property type="entry name" value="NTF2-like"/>
    <property type="match status" value="1"/>
</dbReference>
<dbReference type="InterPro" id="IPR032710">
    <property type="entry name" value="NTF2-like_dom_sf"/>
</dbReference>
<evidence type="ECO:0000256" key="1">
    <source>
        <dbReference type="ARBA" id="ARBA00010134"/>
    </source>
</evidence>
<evidence type="ECO:0000259" key="2">
    <source>
        <dbReference type="PROSITE" id="PS50208"/>
    </source>
</evidence>
<dbReference type="InterPro" id="IPR001309">
    <property type="entry name" value="Pept_C14_p20"/>
</dbReference>
<feature type="domain" description="Caspase family p20" evidence="2">
    <location>
        <begin position="67"/>
        <end position="196"/>
    </location>
</feature>
<dbReference type="Pfam" id="PF00656">
    <property type="entry name" value="Peptidase_C14"/>
    <property type="match status" value="1"/>
</dbReference>
<dbReference type="PANTHER" id="PTHR22576:SF37">
    <property type="entry name" value="MUCOSA-ASSOCIATED LYMPHOID TISSUE LYMPHOMA TRANSLOCATION PROTEIN 1"/>
    <property type="match status" value="1"/>
</dbReference>
<dbReference type="InterPro" id="IPR015917">
    <property type="entry name" value="Pept_C14A"/>
</dbReference>
<name>A0ABV1YKE1_9HYPH</name>
<dbReference type="EMBL" id="JAMYPJ010000035">
    <property type="protein sequence ID" value="MER8935628.1"/>
    <property type="molecule type" value="Genomic_DNA"/>
</dbReference>
<dbReference type="PANTHER" id="PTHR22576">
    <property type="entry name" value="MUCOSA ASSOCIATED LYMPHOID TISSUE LYMPHOMA TRANSLOCATION PROTEIN 1/PARACASPASE"/>
    <property type="match status" value="1"/>
</dbReference>
<dbReference type="Gene3D" id="3.40.50.1460">
    <property type="match status" value="1"/>
</dbReference>
<protein>
    <submittedName>
        <fullName evidence="3">Caspase domain-containing protein</fullName>
    </submittedName>
</protein>
<dbReference type="InterPro" id="IPR029030">
    <property type="entry name" value="Caspase-like_dom_sf"/>
</dbReference>
<reference evidence="3 4" key="1">
    <citation type="journal article" date="2024" name="Proc. Natl. Acad. Sci. U.S.A.">
        <title>The evolutionary genomics of adaptation to stress in wild rhizobium bacteria.</title>
        <authorList>
            <person name="Kehlet-Delgado H."/>
            <person name="Montoya A.P."/>
            <person name="Jensen K.T."/>
            <person name="Wendlandt C.E."/>
            <person name="Dexheimer C."/>
            <person name="Roberts M."/>
            <person name="Torres Martinez L."/>
            <person name="Friesen M.L."/>
            <person name="Griffitts J.S."/>
            <person name="Porter S.S."/>
        </authorList>
    </citation>
    <scope>NUCLEOTIDE SEQUENCE [LARGE SCALE GENOMIC DNA]</scope>
    <source>
        <strain evidence="3 4">M0729</strain>
    </source>
</reference>
<dbReference type="InterPro" id="IPR052039">
    <property type="entry name" value="Caspase-related_regulators"/>
</dbReference>
<dbReference type="SMART" id="SM00115">
    <property type="entry name" value="CASc"/>
    <property type="match status" value="1"/>
</dbReference>
<dbReference type="RefSeq" id="WP_352609931.1">
    <property type="nucleotide sequence ID" value="NZ_JAMYMY010000037.1"/>
</dbReference>
<comment type="similarity">
    <text evidence="1">Belongs to the peptidase C14A family.</text>
</comment>
<sequence length="452" mass="48487">MPDTKPVRKGVFAAPAGRETTADQACVSNLLASSGAVALSSLPMGRLAILAWAFLGLLLLSADAEPQRRVALVIGNGTYAEAGTLANPVNDALDIADKLRSIGFEVIEGNDLGKRELERKIGEFSDALQGAGAGLFYYAGHGLQVDGRNYVVPVDARLDMPVKLQLEAVPIDEVLDIMEQQTKVSLVFLDACRNNPFARSLSRTATTRSATALAGLAQFDSTRGSFIAFSTAPGAVAMDGTGRNSPFAAALLRHIAEPGQSINDMMIAVRRDVVSQTREAQRPWEQGSLLERFEFVPGSEPMLSPKVAAAPAPAPQVAALERSVGDDKASIEKFLRQDYLAPDTRAMADTVQRLYGSSASIFGARYDVAAILKMKADWFAQWASWSLGLEPGSLEITPHGEDRADAAFAIRYDYVPKDKSAARLTGKARVTLGLVKAEDGWRIESETSQAMQ</sequence>
<dbReference type="InterPro" id="IPR011600">
    <property type="entry name" value="Pept_C14_caspase"/>
</dbReference>
<proteinExistence type="inferred from homology"/>
<keyword evidence="4" id="KW-1185">Reference proteome</keyword>
<accession>A0ABV1YKE1</accession>